<feature type="transmembrane region" description="Helical" evidence="6">
    <location>
        <begin position="392"/>
        <end position="419"/>
    </location>
</feature>
<dbReference type="InterPro" id="IPR036259">
    <property type="entry name" value="MFS_trans_sf"/>
</dbReference>
<organism evidence="7 8">
    <name type="scientific">Dekkera bruxellensis</name>
    <name type="common">Brettanomyces custersii</name>
    <dbReference type="NCBI Taxonomy" id="5007"/>
    <lineage>
        <taxon>Eukaryota</taxon>
        <taxon>Fungi</taxon>
        <taxon>Dikarya</taxon>
        <taxon>Ascomycota</taxon>
        <taxon>Saccharomycotina</taxon>
        <taxon>Pichiomycetes</taxon>
        <taxon>Pichiales</taxon>
        <taxon>Pichiaceae</taxon>
        <taxon>Brettanomyces</taxon>
    </lineage>
</organism>
<evidence type="ECO:0000256" key="4">
    <source>
        <dbReference type="ARBA" id="ARBA00023136"/>
    </source>
</evidence>
<gene>
    <name evidence="7" type="ORF">DEBR0S5_05336G</name>
</gene>
<feature type="compositionally biased region" description="Polar residues" evidence="5">
    <location>
        <begin position="20"/>
        <end position="31"/>
    </location>
</feature>
<feature type="transmembrane region" description="Helical" evidence="6">
    <location>
        <begin position="309"/>
        <end position="328"/>
    </location>
</feature>
<keyword evidence="8" id="KW-1185">Reference proteome</keyword>
<evidence type="ECO:0000313" key="7">
    <source>
        <dbReference type="EMBL" id="VUG19536.1"/>
    </source>
</evidence>
<feature type="transmembrane region" description="Helical" evidence="6">
    <location>
        <begin position="283"/>
        <end position="303"/>
    </location>
</feature>
<dbReference type="SUPFAM" id="SSF103473">
    <property type="entry name" value="MFS general substrate transporter"/>
    <property type="match status" value="1"/>
</dbReference>
<accession>A0A7D9D0E1</accession>
<dbReference type="Proteomes" id="UP000478008">
    <property type="component" value="Unassembled WGS sequence"/>
</dbReference>
<proteinExistence type="predicted"/>
<evidence type="ECO:0000313" key="8">
    <source>
        <dbReference type="Proteomes" id="UP000478008"/>
    </source>
</evidence>
<evidence type="ECO:0000256" key="5">
    <source>
        <dbReference type="SAM" id="MobiDB-lite"/>
    </source>
</evidence>
<dbReference type="Pfam" id="PF07690">
    <property type="entry name" value="MFS_1"/>
    <property type="match status" value="1"/>
</dbReference>
<feature type="transmembrane region" description="Helical" evidence="6">
    <location>
        <begin position="471"/>
        <end position="494"/>
    </location>
</feature>
<dbReference type="AlphaFoldDB" id="A0A7D9D0E1"/>
<comment type="subcellular location">
    <subcellularLocation>
        <location evidence="1">Membrane</location>
        <topology evidence="1">Multi-pass membrane protein</topology>
    </subcellularLocation>
</comment>
<protein>
    <submittedName>
        <fullName evidence="7">DEBR0S5_05336g1_1</fullName>
    </submittedName>
</protein>
<feature type="transmembrane region" description="Helical" evidence="6">
    <location>
        <begin position="241"/>
        <end position="262"/>
    </location>
</feature>
<dbReference type="InterPro" id="IPR011701">
    <property type="entry name" value="MFS"/>
</dbReference>
<feature type="region of interest" description="Disordered" evidence="5">
    <location>
        <begin position="1"/>
        <end position="81"/>
    </location>
</feature>
<dbReference type="EMBL" id="CABFWN010000005">
    <property type="protein sequence ID" value="VUG19536.1"/>
    <property type="molecule type" value="Genomic_DNA"/>
</dbReference>
<evidence type="ECO:0000256" key="3">
    <source>
        <dbReference type="ARBA" id="ARBA00022989"/>
    </source>
</evidence>
<feature type="transmembrane region" description="Helical" evidence="6">
    <location>
        <begin position="431"/>
        <end position="451"/>
    </location>
</feature>
<evidence type="ECO:0000256" key="1">
    <source>
        <dbReference type="ARBA" id="ARBA00004141"/>
    </source>
</evidence>
<keyword evidence="2 6" id="KW-0812">Transmembrane</keyword>
<reference evidence="7 8" key="1">
    <citation type="submission" date="2019-07" db="EMBL/GenBank/DDBJ databases">
        <authorList>
            <person name="Friedrich A."/>
            <person name="Schacherer J."/>
        </authorList>
    </citation>
    <scope>NUCLEOTIDE SEQUENCE [LARGE SCALE GENOMIC DNA]</scope>
</reference>
<keyword evidence="4 6" id="KW-0472">Membrane</keyword>
<dbReference type="GO" id="GO:0016020">
    <property type="term" value="C:membrane"/>
    <property type="evidence" value="ECO:0007669"/>
    <property type="project" value="UniProtKB-SubCell"/>
</dbReference>
<evidence type="ECO:0000256" key="6">
    <source>
        <dbReference type="SAM" id="Phobius"/>
    </source>
</evidence>
<dbReference type="PANTHER" id="PTHR23507:SF1">
    <property type="entry name" value="FI18259P1-RELATED"/>
    <property type="match status" value="1"/>
</dbReference>
<sequence length="584" mass="64365">MVLSQSTETYSSIPIDGDSQHSGVDNQSNSLRDSELNSSDDINDYGDDDGFSEDEEELNCFSPSNYDGDSGEIRAFSPDPSKDMVSPLLQVISQDTVISFDSGTASDGEMLTRARNDYKSLPWYKRPSVLMISIAVFCLTCSDSFSTGAQLQLTLGAVCNYMNKDMENKLACDALEIQQANATLLKWVNLTTVLSVLMSGKLGKLSDIYGRKPVLIFVISCLLAAKLTQLIILLPQYFSPALMVLSGLISSAGGSIPMLISLGESYVVDVVEEKDRMQAIGKFMAYFSFGLGIGPFISAATGLQSMTLFRLSAFFIMIITILCITFLPESRPQKLKRRSRRLSLDQAEESKHLLVQRIGLKSVVDSFRTLKLLWVTRYDDSGKLDLRARSNVLLLVCISIVSSFVETGFAMPVILYATYQFHWGSTTTSTFLGAFMLLRTLVLLFFSPWFYGKLTRFLAKDLHNVDYIDVLFLVVSLVAELFVQLVCICARSTAQFSLSTVFFAFAAMLTPALHSTFAKFSPGASKNGEFFGSLAFISNIIGLVAPIIGLSIYSAVLKYNPSIIFYICVLFLAVDVALTLLIKI</sequence>
<feature type="transmembrane region" description="Helical" evidence="6">
    <location>
        <begin position="500"/>
        <end position="518"/>
    </location>
</feature>
<dbReference type="GO" id="GO:0022857">
    <property type="term" value="F:transmembrane transporter activity"/>
    <property type="evidence" value="ECO:0007669"/>
    <property type="project" value="InterPro"/>
</dbReference>
<feature type="compositionally biased region" description="Polar residues" evidence="5">
    <location>
        <begin position="1"/>
        <end position="12"/>
    </location>
</feature>
<feature type="compositionally biased region" description="Acidic residues" evidence="5">
    <location>
        <begin position="41"/>
        <end position="58"/>
    </location>
</feature>
<keyword evidence="3 6" id="KW-1133">Transmembrane helix</keyword>
<name>A0A7D9D0E1_DEKBR</name>
<evidence type="ECO:0000256" key="2">
    <source>
        <dbReference type="ARBA" id="ARBA00022692"/>
    </source>
</evidence>
<dbReference type="PANTHER" id="PTHR23507">
    <property type="entry name" value="ZGC:174356"/>
    <property type="match status" value="1"/>
</dbReference>
<feature type="transmembrane region" description="Helical" evidence="6">
    <location>
        <begin position="530"/>
        <end position="557"/>
    </location>
</feature>
<dbReference type="Gene3D" id="1.20.1250.20">
    <property type="entry name" value="MFS general substrate transporter like domains"/>
    <property type="match status" value="1"/>
</dbReference>
<feature type="transmembrane region" description="Helical" evidence="6">
    <location>
        <begin position="563"/>
        <end position="582"/>
    </location>
</feature>
<feature type="transmembrane region" description="Helical" evidence="6">
    <location>
        <begin position="214"/>
        <end position="235"/>
    </location>
</feature>